<proteinExistence type="predicted"/>
<comment type="caution">
    <text evidence="1">The sequence shown here is derived from an EMBL/GenBank/DDBJ whole genome shotgun (WGS) entry which is preliminary data.</text>
</comment>
<organism evidence="1">
    <name type="scientific">freshwater metagenome</name>
    <dbReference type="NCBI Taxonomy" id="449393"/>
    <lineage>
        <taxon>unclassified sequences</taxon>
        <taxon>metagenomes</taxon>
        <taxon>ecological metagenomes</taxon>
    </lineage>
</organism>
<sequence length="38" mass="4130">MEIVLVAEVTVVMAQMGSTRSFSGSFIRRNVNLCGGLR</sequence>
<evidence type="ECO:0000313" key="1">
    <source>
        <dbReference type="EMBL" id="KGA13195.1"/>
    </source>
</evidence>
<reference evidence="1" key="1">
    <citation type="submission" date="2014-05" db="EMBL/GenBank/DDBJ databases">
        <title>Key roles for freshwater Actinobacteria revealed by deep metagenomic sequencing.</title>
        <authorList>
            <person name="Ghai R."/>
            <person name="Mizuno C.M."/>
            <person name="Picazo A."/>
            <person name="Camacho A."/>
            <person name="Rodriguez-Valera F."/>
        </authorList>
    </citation>
    <scope>NUCLEOTIDE SEQUENCE</scope>
</reference>
<name>A0A094PN73_9ZZZZ</name>
<protein>
    <submittedName>
        <fullName evidence="1">Uncharacterized protein</fullName>
    </submittedName>
</protein>
<gene>
    <name evidence="1" type="ORF">GM50_22910</name>
</gene>
<accession>A0A094PN73</accession>
<dbReference type="AlphaFoldDB" id="A0A094PN73"/>
<dbReference type="EMBL" id="JNSK01000179">
    <property type="protein sequence ID" value="KGA13195.1"/>
    <property type="molecule type" value="Genomic_DNA"/>
</dbReference>